<proteinExistence type="predicted"/>
<dbReference type="EMBL" id="MFJG01000005">
    <property type="protein sequence ID" value="OGG07417.1"/>
    <property type="molecule type" value="Genomic_DNA"/>
</dbReference>
<dbReference type="STRING" id="1798377.A2872_02340"/>
<evidence type="ECO:0000313" key="1">
    <source>
        <dbReference type="EMBL" id="OGG07417.1"/>
    </source>
</evidence>
<organism evidence="1 2">
    <name type="scientific">Candidatus Gottesmanbacteria bacterium RIFCSPHIGHO2_01_FULL_42_12</name>
    <dbReference type="NCBI Taxonomy" id="1798377"/>
    <lineage>
        <taxon>Bacteria</taxon>
        <taxon>Candidatus Gottesmaniibacteriota</taxon>
    </lineage>
</organism>
<gene>
    <name evidence="1" type="ORF">A2872_02340</name>
</gene>
<evidence type="ECO:0000313" key="2">
    <source>
        <dbReference type="Proteomes" id="UP000178681"/>
    </source>
</evidence>
<accession>A0A1F5Z5H3</accession>
<sequence length="453" mass="51856">MMSGKEKLYFLLNRIDDARIITPSGQPILIHPTGNLSNNYTVVELSQLFTKLEKDEKVLKVLKEAASGYMVLNLDPYRDFEDGCYHLEILPNFDDYLLKIQQEPEYQEFTGKNPASSPTKISGNALMTYEEKLNLIVKAVVEAKKATRKDQSTTLYLNATNGLDHLDREEIRNILLQLQDENALKVNPKTNRLLPIEQQPINPNYFLLDITDTFADWCVRYQVKQKGKIENLSEANFKEVYFVLTQLEDQLQLSQSDKFNFGFVTSVHDIQGYDSEDVDDLTNSYIKVLEYLKKIGVIKDYSHGAMSLDADVTLDITRYLEVMETAKKVKRSQEQIEPAIPVIPTNDKIQLAYNPNKGLLTVGNKTVKLNKDSFRAKLLELLLKDDKSRKKEWSWDEVIEAIENTKDEATTKENKGKFYPACDGLTKHIASKIGINDLLTFNKSTVQINSKYL</sequence>
<reference evidence="1 2" key="1">
    <citation type="journal article" date="2016" name="Nat. Commun.">
        <title>Thousands of microbial genomes shed light on interconnected biogeochemical processes in an aquifer system.</title>
        <authorList>
            <person name="Anantharaman K."/>
            <person name="Brown C.T."/>
            <person name="Hug L.A."/>
            <person name="Sharon I."/>
            <person name="Castelle C.J."/>
            <person name="Probst A.J."/>
            <person name="Thomas B.C."/>
            <person name="Singh A."/>
            <person name="Wilkins M.J."/>
            <person name="Karaoz U."/>
            <person name="Brodie E.L."/>
            <person name="Williams K.H."/>
            <person name="Hubbard S.S."/>
            <person name="Banfield J.F."/>
        </authorList>
    </citation>
    <scope>NUCLEOTIDE SEQUENCE [LARGE SCALE GENOMIC DNA]</scope>
</reference>
<dbReference type="AlphaFoldDB" id="A0A1F5Z5H3"/>
<name>A0A1F5Z5H3_9BACT</name>
<comment type="caution">
    <text evidence="1">The sequence shown here is derived from an EMBL/GenBank/DDBJ whole genome shotgun (WGS) entry which is preliminary data.</text>
</comment>
<protein>
    <submittedName>
        <fullName evidence="1">Uncharacterized protein</fullName>
    </submittedName>
</protein>
<dbReference type="Proteomes" id="UP000178681">
    <property type="component" value="Unassembled WGS sequence"/>
</dbReference>